<proteinExistence type="predicted"/>
<evidence type="ECO:0000313" key="2">
    <source>
        <dbReference type="Proteomes" id="UP000198403"/>
    </source>
</evidence>
<sequence>MGGPPGWERFDSCWARLDRAAEHLHAFGEAWAAFLADHPYRVFVEVDDAGSGVVGIRRERPLPKRLPLLIGEFLYELRATLDNCLYEVAVIHSAQNPPPGASQLQFPIYSTPADWGRNVYRLKHLSDEHRQMLERIQPYQAQRQDLNCLRVLNDLARIDRHRTMHLVGACVVEGGLAVKAPPGSEITRSRRVERPVIDEAGDIATFVVDPWSRGQQVQLYPDLVLEVEIAEMAADRPWGSLANRLKALHKAVTEYTTGLAAYALGYTEPDVGK</sequence>
<keyword evidence="2" id="KW-1185">Reference proteome</keyword>
<evidence type="ECO:0000313" key="1">
    <source>
        <dbReference type="EMBL" id="SNR80142.1"/>
    </source>
</evidence>
<accession>A0A238ZAP9</accession>
<gene>
    <name evidence="1" type="ORF">SAMN06272737_12652</name>
</gene>
<name>A0A238ZAP9_9ACTN</name>
<organism evidence="1 2">
    <name type="scientific">Blastococcus mobilis</name>
    <dbReference type="NCBI Taxonomy" id="1938746"/>
    <lineage>
        <taxon>Bacteria</taxon>
        <taxon>Bacillati</taxon>
        <taxon>Actinomycetota</taxon>
        <taxon>Actinomycetes</taxon>
        <taxon>Geodermatophilales</taxon>
        <taxon>Geodermatophilaceae</taxon>
        <taxon>Blastococcus</taxon>
    </lineage>
</organism>
<dbReference type="AlphaFoldDB" id="A0A238ZAP9"/>
<protein>
    <submittedName>
        <fullName evidence="1">Uncharacterized protein</fullName>
    </submittedName>
</protein>
<reference evidence="1 2" key="1">
    <citation type="submission" date="2017-06" db="EMBL/GenBank/DDBJ databases">
        <authorList>
            <person name="Kim H.J."/>
            <person name="Triplett B.A."/>
        </authorList>
    </citation>
    <scope>NUCLEOTIDE SEQUENCE [LARGE SCALE GENOMIC DNA]</scope>
    <source>
        <strain evidence="1 2">DSM 44272</strain>
    </source>
</reference>
<dbReference type="EMBL" id="FZNO01000026">
    <property type="protein sequence ID" value="SNR80142.1"/>
    <property type="molecule type" value="Genomic_DNA"/>
</dbReference>
<dbReference type="Proteomes" id="UP000198403">
    <property type="component" value="Unassembled WGS sequence"/>
</dbReference>